<keyword evidence="7" id="KW-0812">Transmembrane</keyword>
<keyword evidence="7" id="KW-0472">Membrane</keyword>
<dbReference type="SUPFAM" id="SSF48264">
    <property type="entry name" value="Cytochrome P450"/>
    <property type="match status" value="2"/>
</dbReference>
<keyword evidence="5 6" id="KW-0408">Iron</keyword>
<reference evidence="9" key="1">
    <citation type="journal article" date="2017" name="Nat. Ecol. Evol.">
        <title>Genome expansion and lineage-specific genetic innovations in the forest pathogenic fungi Armillaria.</title>
        <authorList>
            <person name="Sipos G."/>
            <person name="Prasanna A.N."/>
            <person name="Walter M.C."/>
            <person name="O'Connor E."/>
            <person name="Balint B."/>
            <person name="Krizsan K."/>
            <person name="Kiss B."/>
            <person name="Hess J."/>
            <person name="Varga T."/>
            <person name="Slot J."/>
            <person name="Riley R."/>
            <person name="Boka B."/>
            <person name="Rigling D."/>
            <person name="Barry K."/>
            <person name="Lee J."/>
            <person name="Mihaltcheva S."/>
            <person name="LaButti K."/>
            <person name="Lipzen A."/>
            <person name="Waldron R."/>
            <person name="Moloney N.M."/>
            <person name="Sperisen C."/>
            <person name="Kredics L."/>
            <person name="Vagvoelgyi C."/>
            <person name="Patrignani A."/>
            <person name="Fitzpatrick D."/>
            <person name="Nagy I."/>
            <person name="Doyle S."/>
            <person name="Anderson J.B."/>
            <person name="Grigoriev I.V."/>
            <person name="Gueldener U."/>
            <person name="Muensterkoetter M."/>
            <person name="Nagy L.G."/>
        </authorList>
    </citation>
    <scope>NUCLEOTIDE SEQUENCE [LARGE SCALE GENOMIC DNA]</scope>
    <source>
        <strain evidence="9">C18/9</strain>
    </source>
</reference>
<gene>
    <name evidence="8" type="ORF">ARMOST_17563</name>
</gene>
<dbReference type="InterPro" id="IPR036396">
    <property type="entry name" value="Cyt_P450_sf"/>
</dbReference>
<dbReference type="Gene3D" id="1.10.630.10">
    <property type="entry name" value="Cytochrome P450"/>
    <property type="match status" value="2"/>
</dbReference>
<keyword evidence="6" id="KW-0349">Heme</keyword>
<evidence type="ECO:0000256" key="4">
    <source>
        <dbReference type="ARBA" id="ARBA00023002"/>
    </source>
</evidence>
<dbReference type="PRINTS" id="PR00465">
    <property type="entry name" value="EP450IV"/>
</dbReference>
<protein>
    <recommendedName>
        <fullName evidence="10">Cytochrome P450</fullName>
    </recommendedName>
</protein>
<evidence type="ECO:0000256" key="7">
    <source>
        <dbReference type="SAM" id="Phobius"/>
    </source>
</evidence>
<dbReference type="PANTHER" id="PTHR46206">
    <property type="entry name" value="CYTOCHROME P450"/>
    <property type="match status" value="1"/>
</dbReference>
<feature type="binding site" description="axial binding residue" evidence="6">
    <location>
        <position position="439"/>
    </location>
    <ligand>
        <name>heme</name>
        <dbReference type="ChEBI" id="CHEBI:30413"/>
    </ligand>
    <ligandPart>
        <name>Fe</name>
        <dbReference type="ChEBI" id="CHEBI:18248"/>
    </ligandPart>
</feature>
<evidence type="ECO:0000256" key="6">
    <source>
        <dbReference type="PIRSR" id="PIRSR602403-1"/>
    </source>
</evidence>
<keyword evidence="4" id="KW-0560">Oxidoreductase</keyword>
<dbReference type="OrthoDB" id="1844152at2759"/>
<dbReference type="GO" id="GO:0020037">
    <property type="term" value="F:heme binding"/>
    <property type="evidence" value="ECO:0007669"/>
    <property type="project" value="InterPro"/>
</dbReference>
<sequence length="998" mass="113726">MALEEYANLARQIDQTLLLRSLGIVAVFLLVFQLQKTIITRTKLKAIPTVRSSGIITSWIGAFKFVHHAKEIVQKGHKMHYGSVFKVPLLDKWMTVVSGPEKINDIRKSSFEQLSSTEATVDVVRGAFTRNISTCFADVQDEIKEAFRDNIPMTEDWIEIPVHHTILQIVCRASNRMFVGLPLCRNPDYLKLNIDFTISVFTCAQIINLFPSFLKPIVGFIFTPRRRATAKTEKFLGQIIQERLHQEKIHGKDWPGKPNDMLSWLLDATNGDEERRTVRSLCTRMLLMNLTAIHTTSNTFTTALYALAAHPEYINTLRTEVESVIEEEGNTKAAMGKMNQLDSFLKEAQRLYGDIGVFAMRRAAQKDFVFLDGTVIPAGSQIAVASLCTHLDEENYENPLEFRPWRFSERRKQEGESVRHQMATPSLDFVFFGHGRSACPGRFFAVNELKALMTYVLMNFDVKMDQVPPSMWFSGDQFPNQSSFLAQQIALEEYTDLARQMDKTLLLGIVTVFLLAFQLRKALITRAKLKAIPTVGSSGIITSWIDAIKFIRHAKEIIQEGHKMYHGSVFKVPLLDKWMVVVSGSEKINDIRKSTREQLSSVDAFVDHLQTDYTVDRSVGADNYLAEVVRGAFTRNISTCFADVQDEIKAAFIDNVPMTEDWIEVPAYEKILQIICRASNRMFVGLPLCRNPDYLKLNIDFTIDVFVYARIINFFPTFMKPFLGSIFTPGRRAIAKAEKFFGQTIQERLYQEKIHGKDWPGKPNDMLSWLLDASNGNEERRTVRSLCTRMLFTNLGAIHTTSNSFTTALYALAAHPEYVETLRTEVESVIEEEGNTKDAMGKMNQLDSFLKESQRLYGDFGVFVMSRVARKDFVFSDGTVVPAGSHIAVAALGTHLDEENYEDPLEFKPWRFSEKRKQEGESVRHQMATPSLDFVFFGHGRSTCPGRFFAVNELKALMTYVLMNFDVKMDKVPPSMWFSGDQFPDQSSKVLFRKRIRT</sequence>
<dbReference type="GO" id="GO:0004497">
    <property type="term" value="F:monooxygenase activity"/>
    <property type="evidence" value="ECO:0007669"/>
    <property type="project" value="InterPro"/>
</dbReference>
<dbReference type="GO" id="GO:0005506">
    <property type="term" value="F:iron ion binding"/>
    <property type="evidence" value="ECO:0007669"/>
    <property type="project" value="InterPro"/>
</dbReference>
<accession>A0A284RZC5</accession>
<dbReference type="InterPro" id="IPR001128">
    <property type="entry name" value="Cyt_P450"/>
</dbReference>
<evidence type="ECO:0000256" key="3">
    <source>
        <dbReference type="ARBA" id="ARBA00022723"/>
    </source>
</evidence>
<keyword evidence="7" id="KW-1133">Transmembrane helix</keyword>
<dbReference type="Proteomes" id="UP000219338">
    <property type="component" value="Unassembled WGS sequence"/>
</dbReference>
<feature type="transmembrane region" description="Helical" evidence="7">
    <location>
        <begin position="17"/>
        <end position="34"/>
    </location>
</feature>
<dbReference type="Pfam" id="PF00067">
    <property type="entry name" value="p450"/>
    <property type="match status" value="2"/>
</dbReference>
<comment type="cofactor">
    <cofactor evidence="1 6">
        <name>heme</name>
        <dbReference type="ChEBI" id="CHEBI:30413"/>
    </cofactor>
</comment>
<proteinExistence type="inferred from homology"/>
<organism evidence="8 9">
    <name type="scientific">Armillaria ostoyae</name>
    <name type="common">Armillaria root rot fungus</name>
    <dbReference type="NCBI Taxonomy" id="47428"/>
    <lineage>
        <taxon>Eukaryota</taxon>
        <taxon>Fungi</taxon>
        <taxon>Dikarya</taxon>
        <taxon>Basidiomycota</taxon>
        <taxon>Agaricomycotina</taxon>
        <taxon>Agaricomycetes</taxon>
        <taxon>Agaricomycetidae</taxon>
        <taxon>Agaricales</taxon>
        <taxon>Marasmiineae</taxon>
        <taxon>Physalacriaceae</taxon>
        <taxon>Armillaria</taxon>
    </lineage>
</organism>
<dbReference type="InterPro" id="IPR002403">
    <property type="entry name" value="Cyt_P450_E_grp-IV"/>
</dbReference>
<dbReference type="EMBL" id="FUEG01000022">
    <property type="protein sequence ID" value="SJL14108.1"/>
    <property type="molecule type" value="Genomic_DNA"/>
</dbReference>
<evidence type="ECO:0000256" key="1">
    <source>
        <dbReference type="ARBA" id="ARBA00001971"/>
    </source>
</evidence>
<evidence type="ECO:0008006" key="10">
    <source>
        <dbReference type="Google" id="ProtNLM"/>
    </source>
</evidence>
<dbReference type="CDD" id="cd11041">
    <property type="entry name" value="CYP503A1-like"/>
    <property type="match status" value="2"/>
</dbReference>
<keyword evidence="3 6" id="KW-0479">Metal-binding</keyword>
<evidence type="ECO:0000256" key="2">
    <source>
        <dbReference type="ARBA" id="ARBA00010617"/>
    </source>
</evidence>
<comment type="similarity">
    <text evidence="2">Belongs to the cytochrome P450 family.</text>
</comment>
<dbReference type="GO" id="GO:0016705">
    <property type="term" value="F:oxidoreductase activity, acting on paired donors, with incorporation or reduction of molecular oxygen"/>
    <property type="evidence" value="ECO:0007669"/>
    <property type="project" value="InterPro"/>
</dbReference>
<dbReference type="OMA" id="LMTYVLM"/>
<dbReference type="AlphaFoldDB" id="A0A284RZC5"/>
<dbReference type="STRING" id="47428.A0A284RZC5"/>
<evidence type="ECO:0000313" key="8">
    <source>
        <dbReference type="EMBL" id="SJL14108.1"/>
    </source>
</evidence>
<evidence type="ECO:0000313" key="9">
    <source>
        <dbReference type="Proteomes" id="UP000219338"/>
    </source>
</evidence>
<name>A0A284RZC5_ARMOS</name>
<keyword evidence="9" id="KW-1185">Reference proteome</keyword>
<evidence type="ECO:0000256" key="5">
    <source>
        <dbReference type="ARBA" id="ARBA00023004"/>
    </source>
</evidence>